<dbReference type="EMBL" id="JACBZA010000001">
    <property type="protein sequence ID" value="NYH87042.1"/>
    <property type="molecule type" value="Genomic_DNA"/>
</dbReference>
<proteinExistence type="predicted"/>
<dbReference type="AlphaFoldDB" id="A0A1I2YD25"/>
<organism evidence="2 3">
    <name type="scientific">Actinopolymorpha cephalotaxi</name>
    <dbReference type="NCBI Taxonomy" id="504797"/>
    <lineage>
        <taxon>Bacteria</taxon>
        <taxon>Bacillati</taxon>
        <taxon>Actinomycetota</taxon>
        <taxon>Actinomycetes</taxon>
        <taxon>Propionibacteriales</taxon>
        <taxon>Actinopolymorphaceae</taxon>
        <taxon>Actinopolymorpha</taxon>
    </lineage>
</organism>
<gene>
    <name evidence="1" type="ORF">FHR37_005893</name>
    <name evidence="2" type="ORF">SAMN05421678_11422</name>
</gene>
<accession>A0A1I2YD25</accession>
<dbReference type="EMBL" id="FOOI01000014">
    <property type="protein sequence ID" value="SFH23257.1"/>
    <property type="molecule type" value="Genomic_DNA"/>
</dbReference>
<evidence type="ECO:0000313" key="1">
    <source>
        <dbReference type="EMBL" id="NYH87042.1"/>
    </source>
</evidence>
<evidence type="ECO:0000313" key="2">
    <source>
        <dbReference type="EMBL" id="SFH23257.1"/>
    </source>
</evidence>
<dbReference type="RefSeq" id="WP_175542691.1">
    <property type="nucleotide sequence ID" value="NZ_FOOI01000014.1"/>
</dbReference>
<evidence type="ECO:0000313" key="3">
    <source>
        <dbReference type="Proteomes" id="UP000199052"/>
    </source>
</evidence>
<reference evidence="1 4" key="2">
    <citation type="submission" date="2020-07" db="EMBL/GenBank/DDBJ databases">
        <title>Sequencing the genomes of 1000 actinobacteria strains.</title>
        <authorList>
            <person name="Klenk H.-P."/>
        </authorList>
    </citation>
    <scope>NUCLEOTIDE SEQUENCE [LARGE SCALE GENOMIC DNA]</scope>
    <source>
        <strain evidence="1 4">DSM 45117</strain>
    </source>
</reference>
<dbReference type="Proteomes" id="UP000199052">
    <property type="component" value="Unassembled WGS sequence"/>
</dbReference>
<sequence>MQSATAFEIAGPDAGPYGREPHGLAVDAAGAVWVALETGAVVRLSLT</sequence>
<keyword evidence="4" id="KW-1185">Reference proteome</keyword>
<name>A0A1I2YD25_9ACTN</name>
<reference evidence="2 3" key="1">
    <citation type="submission" date="2016-10" db="EMBL/GenBank/DDBJ databases">
        <authorList>
            <person name="de Groot N.N."/>
        </authorList>
    </citation>
    <scope>NUCLEOTIDE SEQUENCE [LARGE SCALE GENOMIC DNA]</scope>
    <source>
        <strain evidence="2 3">CPCC 202808</strain>
    </source>
</reference>
<dbReference type="Proteomes" id="UP000533017">
    <property type="component" value="Unassembled WGS sequence"/>
</dbReference>
<protein>
    <submittedName>
        <fullName evidence="1">Sugar lactone lactonase YvrE</fullName>
    </submittedName>
</protein>
<evidence type="ECO:0000313" key="4">
    <source>
        <dbReference type="Proteomes" id="UP000533017"/>
    </source>
</evidence>